<dbReference type="InterPro" id="IPR014993">
    <property type="entry name" value="DUF1841"/>
</dbReference>
<name>A0ABT7E1J6_9NEIS</name>
<keyword evidence="2" id="KW-1185">Reference proteome</keyword>
<evidence type="ECO:0000313" key="1">
    <source>
        <dbReference type="EMBL" id="MDK2124782.1"/>
    </source>
</evidence>
<accession>A0ABT7E1J6</accession>
<comment type="caution">
    <text evidence="1">The sequence shown here is derived from an EMBL/GenBank/DDBJ whole genome shotgun (WGS) entry which is preliminary data.</text>
</comment>
<sequence>MFNPTRDQARQFLFDAWEKMEQKAVLTDLEKMTIAIMWQHPEYHTLLAAREKFLDRDYPPEFGDTNPFLHLSMHLAIEEQLSIDQPQGIKSLYLQMTQQCGSEHDAQHQLMDCLGEMIWHAQRYHTAPNPSIYLGCLRGKLGLLDPPQT</sequence>
<dbReference type="Pfam" id="PF08897">
    <property type="entry name" value="DUF1841"/>
    <property type="match status" value="1"/>
</dbReference>
<protein>
    <submittedName>
        <fullName evidence="1">DUF1841 family protein</fullName>
    </submittedName>
</protein>
<reference evidence="1" key="1">
    <citation type="submission" date="2023-03" db="EMBL/GenBank/DDBJ databases">
        <title>Chitinimonas shenzhenensis gen. nov., sp. nov., a novel member of family Burkholderiaceae isolated from activated sludge collected in Shen Zhen, China.</title>
        <authorList>
            <person name="Wang X."/>
        </authorList>
    </citation>
    <scope>NUCLEOTIDE SEQUENCE</scope>
    <source>
        <strain evidence="1">DQS-5</strain>
    </source>
</reference>
<proteinExistence type="predicted"/>
<dbReference type="RefSeq" id="WP_284101096.1">
    <property type="nucleotide sequence ID" value="NZ_JARRAF010000012.1"/>
</dbReference>
<gene>
    <name evidence="1" type="ORF">PZA18_12065</name>
</gene>
<dbReference type="Proteomes" id="UP001172778">
    <property type="component" value="Unassembled WGS sequence"/>
</dbReference>
<organism evidence="1 2">
    <name type="scientific">Parachitinimonas caeni</name>
    <dbReference type="NCBI Taxonomy" id="3031301"/>
    <lineage>
        <taxon>Bacteria</taxon>
        <taxon>Pseudomonadati</taxon>
        <taxon>Pseudomonadota</taxon>
        <taxon>Betaproteobacteria</taxon>
        <taxon>Neisseriales</taxon>
        <taxon>Chitinibacteraceae</taxon>
        <taxon>Parachitinimonas</taxon>
    </lineage>
</organism>
<evidence type="ECO:0000313" key="2">
    <source>
        <dbReference type="Proteomes" id="UP001172778"/>
    </source>
</evidence>
<dbReference type="EMBL" id="JARRAF010000012">
    <property type="protein sequence ID" value="MDK2124782.1"/>
    <property type="molecule type" value="Genomic_DNA"/>
</dbReference>